<dbReference type="InterPro" id="IPR000537">
    <property type="entry name" value="UbiA_prenyltransferase"/>
</dbReference>
<keyword evidence="7" id="KW-0808">Transferase</keyword>
<dbReference type="EMBL" id="VPFD01000003">
    <property type="protein sequence ID" value="TXG01773.1"/>
    <property type="molecule type" value="Genomic_DNA"/>
</dbReference>
<feature type="transmembrane region" description="Helical" evidence="6">
    <location>
        <begin position="273"/>
        <end position="291"/>
    </location>
</feature>
<dbReference type="SUPFAM" id="SSF56784">
    <property type="entry name" value="HAD-like"/>
    <property type="match status" value="1"/>
</dbReference>
<evidence type="ECO:0000313" key="8">
    <source>
        <dbReference type="Proteomes" id="UP000321413"/>
    </source>
</evidence>
<protein>
    <submittedName>
        <fullName evidence="7">UbiA family prenyltransferase</fullName>
    </submittedName>
</protein>
<dbReference type="GO" id="GO:0016765">
    <property type="term" value="F:transferase activity, transferring alkyl or aryl (other than methyl) groups"/>
    <property type="evidence" value="ECO:0007669"/>
    <property type="project" value="InterPro"/>
</dbReference>
<dbReference type="Proteomes" id="UP000321413">
    <property type="component" value="Unassembled WGS sequence"/>
</dbReference>
<evidence type="ECO:0000256" key="4">
    <source>
        <dbReference type="ARBA" id="ARBA00022989"/>
    </source>
</evidence>
<evidence type="ECO:0000256" key="1">
    <source>
        <dbReference type="ARBA" id="ARBA00004141"/>
    </source>
</evidence>
<feature type="transmembrane region" description="Helical" evidence="6">
    <location>
        <begin position="355"/>
        <end position="374"/>
    </location>
</feature>
<dbReference type="InterPro" id="IPR036412">
    <property type="entry name" value="HAD-like_sf"/>
</dbReference>
<gene>
    <name evidence="7" type="ORF">FVD38_03335</name>
</gene>
<evidence type="ECO:0000256" key="6">
    <source>
        <dbReference type="SAM" id="Phobius"/>
    </source>
</evidence>
<dbReference type="Pfam" id="PF01040">
    <property type="entry name" value="UbiA"/>
    <property type="match status" value="1"/>
</dbReference>
<feature type="transmembrane region" description="Helical" evidence="6">
    <location>
        <begin position="327"/>
        <end position="349"/>
    </location>
</feature>
<dbReference type="PANTHER" id="PTHR11048">
    <property type="entry name" value="PRENYLTRANSFERASES"/>
    <property type="match status" value="1"/>
</dbReference>
<sequence length="490" mass="53551">MKPHVNFSNEDGPSCRTSDLPLVVDLDGTLTPTDTLFESVIMLIKRFPLMVLLLPFWLMRGRAVMKSRIAHYVQPRVSSLPLRQDVVDFLVAEKARGRTLVLATAAHHSIADAVAARLGIFDAVLATTDRVNLKGKLKLAALQQHYPQGFVYAGDCSADLPIWAAAQGVILVGVPASVGKRVRNKHAVEREFVASQRGLVTWLKALRVHQWAKNLLLLAPLLTGFVFLESGWMVPMILAIGSFCLAASATYLVNDLWDLDSDRAHPRKCKRPFAAASIGIAQGLGVAALLLLSAFVMAALVSASFAGMLALYLVLTSAYSWSLKRYVLIDVIMLSVLYTLRIVAGAVALDRAVSSWLLAFSVFVFLGLALVKRCSELVSMQKLNLHAAHGRDYRIADLVVLWPFGCATSVAAVVVFGLFISAPETVARYGSPELLWLSALGLVYWQARMWIKTSRGEMHDDPLVFTIRDQGSRITVLLIVASLLAAHLIA</sequence>
<accession>A0A5C7G733</accession>
<dbReference type="AlphaFoldDB" id="A0A5C7G733"/>
<feature type="transmembrane region" description="Helical" evidence="6">
    <location>
        <begin position="234"/>
        <end position="253"/>
    </location>
</feature>
<feature type="transmembrane region" description="Helical" evidence="6">
    <location>
        <begin position="395"/>
        <end position="422"/>
    </location>
</feature>
<evidence type="ECO:0000256" key="5">
    <source>
        <dbReference type="ARBA" id="ARBA00023136"/>
    </source>
</evidence>
<name>A0A5C7G733_9BURK</name>
<evidence type="ECO:0000256" key="3">
    <source>
        <dbReference type="ARBA" id="ARBA00022692"/>
    </source>
</evidence>
<evidence type="ECO:0000256" key="2">
    <source>
        <dbReference type="ARBA" id="ARBA00022475"/>
    </source>
</evidence>
<dbReference type="Gene3D" id="3.40.50.1000">
    <property type="entry name" value="HAD superfamily/HAD-like"/>
    <property type="match status" value="1"/>
</dbReference>
<comment type="subcellular location">
    <subcellularLocation>
        <location evidence="1">Membrane</location>
        <topology evidence="1">Multi-pass membrane protein</topology>
    </subcellularLocation>
</comment>
<feature type="transmembrane region" description="Helical" evidence="6">
    <location>
        <begin position="211"/>
        <end position="228"/>
    </location>
</feature>
<dbReference type="CDD" id="cd13963">
    <property type="entry name" value="PT_UbiA_2"/>
    <property type="match status" value="1"/>
</dbReference>
<dbReference type="InterPro" id="IPR039653">
    <property type="entry name" value="Prenyltransferase"/>
</dbReference>
<organism evidence="7 8">
    <name type="scientific">Massilia arenae</name>
    <dbReference type="NCBI Taxonomy" id="2603288"/>
    <lineage>
        <taxon>Bacteria</taxon>
        <taxon>Pseudomonadati</taxon>
        <taxon>Pseudomonadota</taxon>
        <taxon>Betaproteobacteria</taxon>
        <taxon>Burkholderiales</taxon>
        <taxon>Oxalobacteraceae</taxon>
        <taxon>Telluria group</taxon>
        <taxon>Massilia</taxon>
    </lineage>
</organism>
<dbReference type="Gene3D" id="1.10.357.140">
    <property type="entry name" value="UbiA prenyltransferase"/>
    <property type="match status" value="1"/>
</dbReference>
<feature type="transmembrane region" description="Helical" evidence="6">
    <location>
        <begin position="40"/>
        <end position="59"/>
    </location>
</feature>
<keyword evidence="5 6" id="KW-0472">Membrane</keyword>
<dbReference type="GO" id="GO:0009247">
    <property type="term" value="P:glycolipid biosynthetic process"/>
    <property type="evidence" value="ECO:0007669"/>
    <property type="project" value="TreeGrafter"/>
</dbReference>
<keyword evidence="3 6" id="KW-0812">Transmembrane</keyword>
<reference evidence="7 8" key="1">
    <citation type="submission" date="2019-08" db="EMBL/GenBank/DDBJ databases">
        <title>Massilia golmudensis sp. nov., isolated from sand in the Qinghai-Tibetan Plateau.</title>
        <authorList>
            <person name="Zhang B."/>
        </authorList>
    </citation>
    <scope>NUCLEOTIDE SEQUENCE [LARGE SCALE GENOMIC DNA]</scope>
    <source>
        <strain evidence="7 8">GEM5</strain>
    </source>
</reference>
<comment type="caution">
    <text evidence="7">The sequence shown here is derived from an EMBL/GenBank/DDBJ whole genome shotgun (WGS) entry which is preliminary data.</text>
</comment>
<dbReference type="GO" id="GO:0005886">
    <property type="term" value="C:plasma membrane"/>
    <property type="evidence" value="ECO:0007669"/>
    <property type="project" value="TreeGrafter"/>
</dbReference>
<dbReference type="Pfam" id="PF12710">
    <property type="entry name" value="HAD"/>
    <property type="match status" value="1"/>
</dbReference>
<feature type="transmembrane region" description="Helical" evidence="6">
    <location>
        <begin position="297"/>
        <end position="315"/>
    </location>
</feature>
<dbReference type="InterPro" id="IPR044878">
    <property type="entry name" value="UbiA_sf"/>
</dbReference>
<keyword evidence="8" id="KW-1185">Reference proteome</keyword>
<keyword evidence="4 6" id="KW-1133">Transmembrane helix</keyword>
<dbReference type="PANTHER" id="PTHR11048:SF5">
    <property type="entry name" value="DECAPRENYL-PHOSPHATE PHOSPHORIBOSYLTRANSFERASE"/>
    <property type="match status" value="1"/>
</dbReference>
<dbReference type="NCBIfam" id="NF006088">
    <property type="entry name" value="PRK08238.1"/>
    <property type="match status" value="1"/>
</dbReference>
<evidence type="ECO:0000313" key="7">
    <source>
        <dbReference type="EMBL" id="TXG01773.1"/>
    </source>
</evidence>
<proteinExistence type="predicted"/>
<feature type="transmembrane region" description="Helical" evidence="6">
    <location>
        <begin position="471"/>
        <end position="489"/>
    </location>
</feature>
<dbReference type="InterPro" id="IPR023214">
    <property type="entry name" value="HAD_sf"/>
</dbReference>
<keyword evidence="2" id="KW-1003">Cell membrane</keyword>